<sequence>MIKKFEHFNESIIIKKDLEELENLKSDISNRMQRYIYLIESSKDLDPMDQGIVLEKLELLRSDVNDRLDELKQNIWLEK</sequence>
<dbReference type="EMBL" id="OU342829">
    <property type="protein sequence ID" value="CAG7579742.1"/>
    <property type="molecule type" value="Genomic_DNA"/>
</dbReference>
<gene>
    <name evidence="1" type="ORF">SLAVMIC_00071</name>
</gene>
<reference evidence="1" key="1">
    <citation type="submission" date="2021-06" db="EMBL/GenBank/DDBJ databases">
        <authorList>
            <person name="Gannon L."/>
            <person name="Redgwell R T."/>
            <person name="Michniewski S."/>
            <person name="Harrison D C."/>
            <person name="Millard A."/>
        </authorList>
    </citation>
    <scope>NUCLEOTIDE SEQUENCE</scope>
</reference>
<organism evidence="1">
    <name type="scientific">uncultured marine phage</name>
    <dbReference type="NCBI Taxonomy" id="707152"/>
    <lineage>
        <taxon>Viruses</taxon>
        <taxon>environmental samples</taxon>
    </lineage>
</organism>
<proteinExistence type="predicted"/>
<name>A0A8D9FQF7_9VIRU</name>
<accession>A0A8D9FQF7</accession>
<evidence type="ECO:0000313" key="1">
    <source>
        <dbReference type="EMBL" id="CAG7579742.1"/>
    </source>
</evidence>
<protein>
    <submittedName>
        <fullName evidence="1">Uncharacterized protein</fullName>
    </submittedName>
</protein>